<dbReference type="Proteomes" id="UP000606786">
    <property type="component" value="Unassembled WGS sequence"/>
</dbReference>
<accession>A0A811VCA7</accession>
<evidence type="ECO:0000313" key="2">
    <source>
        <dbReference type="EMBL" id="CAD7011872.1"/>
    </source>
</evidence>
<dbReference type="InterPro" id="IPR024858">
    <property type="entry name" value="GOLGA"/>
</dbReference>
<dbReference type="GO" id="GO:0007030">
    <property type="term" value="P:Golgi organization"/>
    <property type="evidence" value="ECO:0007669"/>
    <property type="project" value="TreeGrafter"/>
</dbReference>
<dbReference type="PANTHER" id="PTHR10881:SF46">
    <property type="entry name" value="GOLGIN SUBFAMILY A MEMBER 2"/>
    <property type="match status" value="1"/>
</dbReference>
<dbReference type="PANTHER" id="PTHR10881">
    <property type="entry name" value="GOLGIN SUBFAMILY A MEMBER-RELATED"/>
    <property type="match status" value="1"/>
</dbReference>
<comment type="caution">
    <text evidence="2">The sequence shown here is derived from an EMBL/GenBank/DDBJ whole genome shotgun (WGS) entry which is preliminary data.</text>
</comment>
<gene>
    <name evidence="2" type="ORF">CCAP1982_LOCUS19984</name>
</gene>
<dbReference type="GO" id="GO:0000137">
    <property type="term" value="C:Golgi cis cisterna"/>
    <property type="evidence" value="ECO:0007669"/>
    <property type="project" value="TreeGrafter"/>
</dbReference>
<evidence type="ECO:0000256" key="1">
    <source>
        <dbReference type="SAM" id="Coils"/>
    </source>
</evidence>
<dbReference type="AlphaFoldDB" id="A0A811VCA7"/>
<dbReference type="EMBL" id="CAJHJT010000056">
    <property type="protein sequence ID" value="CAD7011872.1"/>
    <property type="molecule type" value="Genomic_DNA"/>
</dbReference>
<name>A0A811VCA7_CERCA</name>
<evidence type="ECO:0000313" key="3">
    <source>
        <dbReference type="Proteomes" id="UP000606786"/>
    </source>
</evidence>
<sequence>MPVEEASESKAQKLAAARKKLREYQKRSASENVTAVVAHAAPTESHGSSITGGSSISSNISEASDCEMTTNGNEATTASLENINENCSTTNAAATEFVQNTTSTAPVFQAPALPTAASYFSTIAADGTASALDGMRCLLLQPMLEKAALTTDLNKYRSLSRERELELEELRTQLESALKRQDDLTQRYQTQQQANAQQEDQAGHLDELKRLLDNMQQRAVEIEHQFKEKSNELEMAQLRIRQLSDEASVNQVDNRVESLTQNQFMYEQQIRDLQAMVQQLTYDKEQANNQSELCATSERRDNQFE</sequence>
<dbReference type="GO" id="GO:0032580">
    <property type="term" value="C:Golgi cisterna membrane"/>
    <property type="evidence" value="ECO:0007669"/>
    <property type="project" value="TreeGrafter"/>
</dbReference>
<dbReference type="OrthoDB" id="5978643at2759"/>
<organism evidence="2 3">
    <name type="scientific">Ceratitis capitata</name>
    <name type="common">Mediterranean fruit fly</name>
    <name type="synonym">Tephritis capitata</name>
    <dbReference type="NCBI Taxonomy" id="7213"/>
    <lineage>
        <taxon>Eukaryota</taxon>
        <taxon>Metazoa</taxon>
        <taxon>Ecdysozoa</taxon>
        <taxon>Arthropoda</taxon>
        <taxon>Hexapoda</taxon>
        <taxon>Insecta</taxon>
        <taxon>Pterygota</taxon>
        <taxon>Neoptera</taxon>
        <taxon>Endopterygota</taxon>
        <taxon>Diptera</taxon>
        <taxon>Brachycera</taxon>
        <taxon>Muscomorpha</taxon>
        <taxon>Tephritoidea</taxon>
        <taxon>Tephritidae</taxon>
        <taxon>Ceratitis</taxon>
        <taxon>Ceratitis</taxon>
    </lineage>
</organism>
<proteinExistence type="predicted"/>
<dbReference type="GO" id="GO:0005801">
    <property type="term" value="C:cis-Golgi network"/>
    <property type="evidence" value="ECO:0007669"/>
    <property type="project" value="TreeGrafter"/>
</dbReference>
<feature type="coiled-coil region" evidence="1">
    <location>
        <begin position="153"/>
        <end position="246"/>
    </location>
</feature>
<protein>
    <submittedName>
        <fullName evidence="2">(Mediterranean fruit fly) hypothetical protein</fullName>
    </submittedName>
</protein>
<keyword evidence="1" id="KW-0175">Coiled coil</keyword>
<keyword evidence="3" id="KW-1185">Reference proteome</keyword>
<reference evidence="2" key="1">
    <citation type="submission" date="2020-11" db="EMBL/GenBank/DDBJ databases">
        <authorList>
            <person name="Whitehead M."/>
        </authorList>
    </citation>
    <scope>NUCLEOTIDE SEQUENCE</scope>
    <source>
        <strain evidence="2">EGII</strain>
    </source>
</reference>